<evidence type="ECO:0008006" key="4">
    <source>
        <dbReference type="Google" id="ProtNLM"/>
    </source>
</evidence>
<dbReference type="STRING" id="694573.A0A194VET5"/>
<accession>A0A194VET5</accession>
<dbReference type="OrthoDB" id="15108at2759"/>
<keyword evidence="1" id="KW-1133">Transmembrane helix</keyword>
<proteinExistence type="predicted"/>
<sequence length="79" mass="9275">MAGLKHFKMAMDPAIVRLNMRRADVSSNRYKYFRWTPRTALISFNYVILVPSILGYFAYATEGKYNFRAKRKGDLISEF</sequence>
<dbReference type="PANTHER" id="PTHR39476:SF1">
    <property type="entry name" value="NADH DEHYDROGENASE [UBIQUINONE] 1 BETA SUBCOMPLEX SUBUNIT 4"/>
    <property type="match status" value="1"/>
</dbReference>
<evidence type="ECO:0000313" key="2">
    <source>
        <dbReference type="EMBL" id="KUI62286.1"/>
    </source>
</evidence>
<dbReference type="Proteomes" id="UP000078576">
    <property type="component" value="Unassembled WGS sequence"/>
</dbReference>
<feature type="transmembrane region" description="Helical" evidence="1">
    <location>
        <begin position="39"/>
        <end position="59"/>
    </location>
</feature>
<evidence type="ECO:0000256" key="1">
    <source>
        <dbReference type="SAM" id="Phobius"/>
    </source>
</evidence>
<reference evidence="3" key="1">
    <citation type="submission" date="2014-12" db="EMBL/GenBank/DDBJ databases">
        <title>Genome Sequence of Valsa Canker Pathogens Uncovers a Specific Adaption of Colonization on Woody Bark.</title>
        <authorList>
            <person name="Yin Z."/>
            <person name="Liu H."/>
            <person name="Gao X."/>
            <person name="Li Z."/>
            <person name="Song N."/>
            <person name="Ke X."/>
            <person name="Dai Q."/>
            <person name="Wu Y."/>
            <person name="Sun Y."/>
            <person name="Xu J.-R."/>
            <person name="Kang Z.K."/>
            <person name="Wang L."/>
            <person name="Huang L."/>
        </authorList>
    </citation>
    <scope>NUCLEOTIDE SEQUENCE [LARGE SCALE GENOMIC DNA]</scope>
    <source>
        <strain evidence="3">SXYL134</strain>
    </source>
</reference>
<gene>
    <name evidence="2" type="ORF">VP1G_09398</name>
</gene>
<dbReference type="AlphaFoldDB" id="A0A194VET5"/>
<dbReference type="PANTHER" id="PTHR39476">
    <property type="entry name" value="NADH:UBIQUINONE OXIDOREDUCTASE 6.6KD SUBUNIT"/>
    <property type="match status" value="1"/>
</dbReference>
<name>A0A194VET5_CYTMA</name>
<keyword evidence="3" id="KW-1185">Reference proteome</keyword>
<organism evidence="2 3">
    <name type="scientific">Cytospora mali</name>
    <name type="common">Apple Valsa canker fungus</name>
    <name type="synonym">Valsa mali</name>
    <dbReference type="NCBI Taxonomy" id="578113"/>
    <lineage>
        <taxon>Eukaryota</taxon>
        <taxon>Fungi</taxon>
        <taxon>Dikarya</taxon>
        <taxon>Ascomycota</taxon>
        <taxon>Pezizomycotina</taxon>
        <taxon>Sordariomycetes</taxon>
        <taxon>Sordariomycetidae</taxon>
        <taxon>Diaporthales</taxon>
        <taxon>Cytosporaceae</taxon>
        <taxon>Cytospora</taxon>
    </lineage>
</organism>
<dbReference type="EMBL" id="KN714806">
    <property type="protein sequence ID" value="KUI62286.1"/>
    <property type="molecule type" value="Genomic_DNA"/>
</dbReference>
<evidence type="ECO:0000313" key="3">
    <source>
        <dbReference type="Proteomes" id="UP000078576"/>
    </source>
</evidence>
<keyword evidence="1" id="KW-0812">Transmembrane</keyword>
<protein>
    <recommendedName>
        <fullName evidence="4">NADH-ubiquinone oxidoreductase B15 subunit</fullName>
    </recommendedName>
</protein>
<keyword evidence="1" id="KW-0472">Membrane</keyword>